<dbReference type="AlphaFoldDB" id="A0A8H8DFM0"/>
<gene>
    <name evidence="1" type="ORF">BJ554DRAFT_3722</name>
</gene>
<keyword evidence="2" id="KW-1185">Reference proteome</keyword>
<proteinExistence type="predicted"/>
<evidence type="ECO:0000313" key="2">
    <source>
        <dbReference type="Proteomes" id="UP000673691"/>
    </source>
</evidence>
<dbReference type="Proteomes" id="UP000673691">
    <property type="component" value="Unassembled WGS sequence"/>
</dbReference>
<protein>
    <submittedName>
        <fullName evidence="1">Uncharacterized protein</fullName>
    </submittedName>
</protein>
<comment type="caution">
    <text evidence="1">The sequence shown here is derived from an EMBL/GenBank/DDBJ whole genome shotgun (WGS) entry which is preliminary data.</text>
</comment>
<accession>A0A8H8DFM0</accession>
<sequence>MADQQGVPTFKLVLGRVTSTAAKFKGRVFRGRLPITQGYPASRWLVTCVAGAGNLPRLTFFHFCVCVCHDLMTAIKVGDGGTGKTT</sequence>
<reference evidence="1 2" key="1">
    <citation type="journal article" name="Sci. Rep.">
        <title>Genome-scale phylogenetic analyses confirm Olpidium as the closest living zoosporic fungus to the non-flagellated, terrestrial fungi.</title>
        <authorList>
            <person name="Chang Y."/>
            <person name="Rochon D."/>
            <person name="Sekimoto S."/>
            <person name="Wang Y."/>
            <person name="Chovatia M."/>
            <person name="Sandor L."/>
            <person name="Salamov A."/>
            <person name="Grigoriev I.V."/>
            <person name="Stajich J.E."/>
            <person name="Spatafora J.W."/>
        </authorList>
    </citation>
    <scope>NUCLEOTIDE SEQUENCE [LARGE SCALE GENOMIC DNA]</scope>
    <source>
        <strain evidence="1">S191</strain>
    </source>
</reference>
<name>A0A8H8DFM0_9FUNG</name>
<organism evidence="1 2">
    <name type="scientific">Olpidium bornovanus</name>
    <dbReference type="NCBI Taxonomy" id="278681"/>
    <lineage>
        <taxon>Eukaryota</taxon>
        <taxon>Fungi</taxon>
        <taxon>Fungi incertae sedis</taxon>
        <taxon>Olpidiomycota</taxon>
        <taxon>Olpidiomycotina</taxon>
        <taxon>Olpidiomycetes</taxon>
        <taxon>Olpidiales</taxon>
        <taxon>Olpidiaceae</taxon>
        <taxon>Olpidium</taxon>
    </lineage>
</organism>
<evidence type="ECO:0000313" key="1">
    <source>
        <dbReference type="EMBL" id="KAG5456518.1"/>
    </source>
</evidence>
<dbReference type="EMBL" id="JAEFCI010011610">
    <property type="protein sequence ID" value="KAG5456518.1"/>
    <property type="molecule type" value="Genomic_DNA"/>
</dbReference>